<dbReference type="EMBL" id="HBGH01007947">
    <property type="protein sequence ID" value="CAD9232276.1"/>
    <property type="molecule type" value="Transcribed_RNA"/>
</dbReference>
<reference evidence="2" key="1">
    <citation type="submission" date="2021-01" db="EMBL/GenBank/DDBJ databases">
        <authorList>
            <person name="Corre E."/>
            <person name="Pelletier E."/>
            <person name="Niang G."/>
            <person name="Scheremetjew M."/>
            <person name="Finn R."/>
            <person name="Kale V."/>
            <person name="Holt S."/>
            <person name="Cochrane G."/>
            <person name="Meng A."/>
            <person name="Brown T."/>
            <person name="Cohen L."/>
        </authorList>
    </citation>
    <scope>NUCLEOTIDE SEQUENCE</scope>
    <source>
        <strain evidence="2">SAG 36.94</strain>
    </source>
</reference>
<evidence type="ECO:0000313" key="2">
    <source>
        <dbReference type="EMBL" id="CAD9232276.1"/>
    </source>
</evidence>
<organism evidence="2">
    <name type="scientific">Compsopogon caeruleus</name>
    <dbReference type="NCBI Taxonomy" id="31354"/>
    <lineage>
        <taxon>Eukaryota</taxon>
        <taxon>Rhodophyta</taxon>
        <taxon>Compsopogonophyceae</taxon>
        <taxon>Compsopogonales</taxon>
        <taxon>Compsopogonaceae</taxon>
        <taxon>Compsopogon</taxon>
    </lineage>
</organism>
<accession>A0A7S1XE40</accession>
<dbReference type="AlphaFoldDB" id="A0A7S1XE40"/>
<proteinExistence type="predicted"/>
<evidence type="ECO:0000256" key="1">
    <source>
        <dbReference type="SAM" id="MobiDB-lite"/>
    </source>
</evidence>
<protein>
    <submittedName>
        <fullName evidence="2">Uncharacterized protein</fullName>
    </submittedName>
</protein>
<feature type="region of interest" description="Disordered" evidence="1">
    <location>
        <begin position="1"/>
        <end position="37"/>
    </location>
</feature>
<sequence length="100" mass="11467">MSIWTRIDPTTRSGGSSSRREKDPAEALSVAPTTMPDNKRLEKIFNQLKNTRARKQWLDVPTYPAHNLGNIRRRPKMALIDAINDNRHWKTEILGTSNRG</sequence>
<name>A0A7S1XE40_9RHOD</name>
<gene>
    <name evidence="2" type="ORF">CCAE0312_LOCUS4357</name>
</gene>